<dbReference type="OrthoDB" id="245563at2759"/>
<dbReference type="GO" id="GO:0030150">
    <property type="term" value="P:protein import into mitochondrial matrix"/>
    <property type="evidence" value="ECO:0007669"/>
    <property type="project" value="TreeGrafter"/>
</dbReference>
<keyword evidence="6" id="KW-1133">Transmembrane helix</keyword>
<dbReference type="Proteomes" id="UP000270296">
    <property type="component" value="Unassembled WGS sequence"/>
</dbReference>
<evidence type="ECO:0000256" key="5">
    <source>
        <dbReference type="ARBA" id="ARBA00022803"/>
    </source>
</evidence>
<organism evidence="13">
    <name type="scientific">Soboliphyme baturini</name>
    <dbReference type="NCBI Taxonomy" id="241478"/>
    <lineage>
        <taxon>Eukaryota</taxon>
        <taxon>Metazoa</taxon>
        <taxon>Ecdysozoa</taxon>
        <taxon>Nematoda</taxon>
        <taxon>Enoplea</taxon>
        <taxon>Dorylaimia</taxon>
        <taxon>Dioctophymatida</taxon>
        <taxon>Dioctophymatoidea</taxon>
        <taxon>Soboliphymatidae</taxon>
        <taxon>Soboliphyme</taxon>
    </lineage>
</organism>
<dbReference type="Gene3D" id="1.25.40.10">
    <property type="entry name" value="Tetratricopeptide repeat domain"/>
    <property type="match status" value="2"/>
</dbReference>
<dbReference type="SMART" id="SM00028">
    <property type="entry name" value="TPR"/>
    <property type="match status" value="5"/>
</dbReference>
<keyword evidence="4" id="KW-1000">Mitochondrion outer membrane</keyword>
<keyword evidence="12" id="KW-1185">Reference proteome</keyword>
<gene>
    <name evidence="11" type="ORF">SBAD_LOCUS3222</name>
</gene>
<comment type="subcellular location">
    <subcellularLocation>
        <location evidence="1">Mitochondrion outer membrane</location>
        <topology evidence="1">Single-pass membrane protein</topology>
    </subcellularLocation>
</comment>
<keyword evidence="8" id="KW-0472">Membrane</keyword>
<keyword evidence="5 10" id="KW-0802">TPR repeat</keyword>
<dbReference type="WBParaSite" id="SBAD_0000337601-mRNA-1">
    <property type="protein sequence ID" value="SBAD_0000337601-mRNA-1"/>
    <property type="gene ID" value="SBAD_0000337601"/>
</dbReference>
<feature type="repeat" description="TPR" evidence="10">
    <location>
        <begin position="364"/>
        <end position="397"/>
    </location>
</feature>
<dbReference type="InterPro" id="IPR013105">
    <property type="entry name" value="TPR_2"/>
</dbReference>
<dbReference type="AlphaFoldDB" id="A0A183IHX7"/>
<dbReference type="EMBL" id="UZAM01007631">
    <property type="protein sequence ID" value="VDP00426.1"/>
    <property type="molecule type" value="Genomic_DNA"/>
</dbReference>
<dbReference type="InterPro" id="IPR011990">
    <property type="entry name" value="TPR-like_helical_dom_sf"/>
</dbReference>
<evidence type="ECO:0000256" key="3">
    <source>
        <dbReference type="ARBA" id="ARBA00022737"/>
    </source>
</evidence>
<evidence type="ECO:0000256" key="1">
    <source>
        <dbReference type="ARBA" id="ARBA00004572"/>
    </source>
</evidence>
<evidence type="ECO:0000256" key="10">
    <source>
        <dbReference type="PROSITE-ProRule" id="PRU00339"/>
    </source>
</evidence>
<dbReference type="PROSITE" id="PS50005">
    <property type="entry name" value="TPR"/>
    <property type="match status" value="3"/>
</dbReference>
<feature type="repeat" description="TPR" evidence="10">
    <location>
        <begin position="398"/>
        <end position="431"/>
    </location>
</feature>
<feature type="repeat" description="TPR" evidence="10">
    <location>
        <begin position="66"/>
        <end position="99"/>
    </location>
</feature>
<evidence type="ECO:0000256" key="7">
    <source>
        <dbReference type="ARBA" id="ARBA00023128"/>
    </source>
</evidence>
<evidence type="ECO:0000256" key="2">
    <source>
        <dbReference type="ARBA" id="ARBA00022692"/>
    </source>
</evidence>
<reference evidence="11 12" key="2">
    <citation type="submission" date="2018-11" db="EMBL/GenBank/DDBJ databases">
        <authorList>
            <consortium name="Pathogen Informatics"/>
        </authorList>
    </citation>
    <scope>NUCLEOTIDE SEQUENCE [LARGE SCALE GENOMIC DNA]</scope>
</reference>
<protein>
    <submittedName>
        <fullName evidence="13">Mitochondrial import receptor subunit TOM70</fullName>
    </submittedName>
</protein>
<dbReference type="PANTHER" id="PTHR46208">
    <property type="entry name" value="MITOCHONDRIAL IMPORT RECEPTOR SUBUNIT TOM70"/>
    <property type="match status" value="1"/>
</dbReference>
<accession>A0A183IHX7</accession>
<dbReference type="Pfam" id="PF07719">
    <property type="entry name" value="TPR_2"/>
    <property type="match status" value="1"/>
</dbReference>
<dbReference type="Pfam" id="PF13181">
    <property type="entry name" value="TPR_8"/>
    <property type="match status" value="1"/>
</dbReference>
<proteinExistence type="inferred from homology"/>
<evidence type="ECO:0000313" key="11">
    <source>
        <dbReference type="EMBL" id="VDP00426.1"/>
    </source>
</evidence>
<dbReference type="InterPro" id="IPR019734">
    <property type="entry name" value="TPR_rpt"/>
</dbReference>
<evidence type="ECO:0000256" key="4">
    <source>
        <dbReference type="ARBA" id="ARBA00022787"/>
    </source>
</evidence>
<reference evidence="13" key="1">
    <citation type="submission" date="2016-06" db="UniProtKB">
        <authorList>
            <consortium name="WormBaseParasite"/>
        </authorList>
    </citation>
    <scope>IDENTIFICATION</scope>
</reference>
<dbReference type="GO" id="GO:0008320">
    <property type="term" value="F:protein transmembrane transporter activity"/>
    <property type="evidence" value="ECO:0007669"/>
    <property type="project" value="TreeGrafter"/>
</dbReference>
<name>A0A183IHX7_9BILA</name>
<sequence>MCPTLVPVSVKDELIGQNWWLSHRYQICGIVALLGISGAATYCAVRYFKKDRKPGEASIDLDRLNSTSLKERGNKSFKKGDYAEALDYFTAAIQKCPSDRPMELATFYQNRAATYEKLDELEKVLDDCNSAISLNKRYVKALLRRGKANKALGRLEDALYGKLLGLGLKTDMRESFVCIKLPKFAIQCRVRISRNLLQNVHSVPIVINYPVEAPKDMNAFRMTDQLMNECAAVKAKELMSTRNPEELPLSDSFVESYLSAYVSDPVTTSIDEVKQRLQHESDLAACGYFKALKCLEDKKYSEVISACTCEITAEGEFLHLALLLRATFYILYSCVAKATADIDSLLKLLENEPPDALQTKKMKSNAYVKRASLYMQQVEKDLAMTDFSRAEEADPDNSDVYLHRGQFCILIGDFDGAVRDFAHSVKLCPDFPLASIQENYARYRIAVQKNDDEGAKEALKDFRQTVERFPNCSEGCMLFGQV</sequence>
<comment type="similarity">
    <text evidence="9">Belongs to the Tom70 family.</text>
</comment>
<dbReference type="GO" id="GO:0030943">
    <property type="term" value="F:mitochondrion targeting sequence binding"/>
    <property type="evidence" value="ECO:0007669"/>
    <property type="project" value="TreeGrafter"/>
</dbReference>
<keyword evidence="3" id="KW-0677">Repeat</keyword>
<evidence type="ECO:0000313" key="12">
    <source>
        <dbReference type="Proteomes" id="UP000270296"/>
    </source>
</evidence>
<dbReference type="SUPFAM" id="SSF48452">
    <property type="entry name" value="TPR-like"/>
    <property type="match status" value="2"/>
</dbReference>
<dbReference type="PANTHER" id="PTHR46208:SF1">
    <property type="entry name" value="MITOCHONDRIAL IMPORT RECEPTOR SUBUNIT TOM70"/>
    <property type="match status" value="1"/>
</dbReference>
<keyword evidence="2" id="KW-0812">Transmembrane</keyword>
<dbReference type="GO" id="GO:0005741">
    <property type="term" value="C:mitochondrial outer membrane"/>
    <property type="evidence" value="ECO:0007669"/>
    <property type="project" value="UniProtKB-SubCell"/>
</dbReference>
<evidence type="ECO:0000256" key="8">
    <source>
        <dbReference type="ARBA" id="ARBA00023136"/>
    </source>
</evidence>
<keyword evidence="7" id="KW-0496">Mitochondrion</keyword>
<dbReference type="GO" id="GO:0045039">
    <property type="term" value="P:protein insertion into mitochondrial inner membrane"/>
    <property type="evidence" value="ECO:0007669"/>
    <property type="project" value="TreeGrafter"/>
</dbReference>
<evidence type="ECO:0000256" key="9">
    <source>
        <dbReference type="ARBA" id="ARBA00038030"/>
    </source>
</evidence>
<evidence type="ECO:0000256" key="6">
    <source>
        <dbReference type="ARBA" id="ARBA00022989"/>
    </source>
</evidence>
<evidence type="ECO:0000313" key="13">
    <source>
        <dbReference type="WBParaSite" id="SBAD_0000337601-mRNA-1"/>
    </source>
</evidence>